<protein>
    <submittedName>
        <fullName evidence="9">ABC transporter permease</fullName>
    </submittedName>
</protein>
<dbReference type="Pfam" id="PF12704">
    <property type="entry name" value="MacB_PCD"/>
    <property type="match status" value="2"/>
</dbReference>
<feature type="transmembrane region" description="Helical" evidence="6">
    <location>
        <begin position="380"/>
        <end position="404"/>
    </location>
</feature>
<reference evidence="9 10" key="1">
    <citation type="journal article" date="2023" name="Microbiol. Resour. Announc.">
        <title>Complete Genome Sequence of Imperialibacter roseus strain P4T.</title>
        <authorList>
            <person name="Tizabi D.R."/>
            <person name="Bachvaroff T."/>
            <person name="Hill R.T."/>
        </authorList>
    </citation>
    <scope>NUCLEOTIDE SEQUENCE [LARGE SCALE GENOMIC DNA]</scope>
    <source>
        <strain evidence="9 10">P4T</strain>
    </source>
</reference>
<evidence type="ECO:0000256" key="6">
    <source>
        <dbReference type="SAM" id="Phobius"/>
    </source>
</evidence>
<dbReference type="Pfam" id="PF02687">
    <property type="entry name" value="FtsX"/>
    <property type="match status" value="2"/>
</dbReference>
<feature type="transmembrane region" description="Helical" evidence="6">
    <location>
        <begin position="681"/>
        <end position="704"/>
    </location>
</feature>
<feature type="transmembrane region" description="Helical" evidence="6">
    <location>
        <begin position="285"/>
        <end position="312"/>
    </location>
</feature>
<evidence type="ECO:0000313" key="10">
    <source>
        <dbReference type="Proteomes" id="UP001302349"/>
    </source>
</evidence>
<keyword evidence="4 6" id="KW-1133">Transmembrane helix</keyword>
<proteinExistence type="predicted"/>
<evidence type="ECO:0000256" key="5">
    <source>
        <dbReference type="ARBA" id="ARBA00023136"/>
    </source>
</evidence>
<feature type="transmembrane region" description="Helical" evidence="6">
    <location>
        <begin position="716"/>
        <end position="744"/>
    </location>
</feature>
<dbReference type="InterPro" id="IPR025857">
    <property type="entry name" value="MacB_PCD"/>
</dbReference>
<accession>A0ABZ0IVK6</accession>
<evidence type="ECO:0000259" key="8">
    <source>
        <dbReference type="Pfam" id="PF12704"/>
    </source>
</evidence>
<keyword evidence="2" id="KW-1003">Cell membrane</keyword>
<keyword evidence="10" id="KW-1185">Reference proteome</keyword>
<keyword evidence="3 6" id="KW-0812">Transmembrane</keyword>
<dbReference type="InterPro" id="IPR003838">
    <property type="entry name" value="ABC3_permease_C"/>
</dbReference>
<feature type="transmembrane region" description="Helical" evidence="6">
    <location>
        <begin position="425"/>
        <end position="447"/>
    </location>
</feature>
<feature type="domain" description="MacB-like periplasmic core" evidence="8">
    <location>
        <begin position="20"/>
        <end position="228"/>
    </location>
</feature>
<gene>
    <name evidence="9" type="ORF">RT717_07105</name>
</gene>
<evidence type="ECO:0000256" key="4">
    <source>
        <dbReference type="ARBA" id="ARBA00022989"/>
    </source>
</evidence>
<keyword evidence="5 6" id="KW-0472">Membrane</keyword>
<feature type="domain" description="MacB-like periplasmic core" evidence="8">
    <location>
        <begin position="443"/>
        <end position="634"/>
    </location>
</feature>
<evidence type="ECO:0000259" key="7">
    <source>
        <dbReference type="Pfam" id="PF02687"/>
    </source>
</evidence>
<name>A0ABZ0IVK6_9BACT</name>
<organism evidence="9 10">
    <name type="scientific">Imperialibacter roseus</name>
    <dbReference type="NCBI Taxonomy" id="1324217"/>
    <lineage>
        <taxon>Bacteria</taxon>
        <taxon>Pseudomonadati</taxon>
        <taxon>Bacteroidota</taxon>
        <taxon>Cytophagia</taxon>
        <taxon>Cytophagales</taxon>
        <taxon>Flammeovirgaceae</taxon>
        <taxon>Imperialibacter</taxon>
    </lineage>
</organism>
<feature type="domain" description="ABC3 transporter permease C-terminal" evidence="7">
    <location>
        <begin position="683"/>
        <end position="794"/>
    </location>
</feature>
<dbReference type="RefSeq" id="WP_317491046.1">
    <property type="nucleotide sequence ID" value="NZ_CP136051.1"/>
</dbReference>
<evidence type="ECO:0000256" key="2">
    <source>
        <dbReference type="ARBA" id="ARBA00022475"/>
    </source>
</evidence>
<comment type="subcellular location">
    <subcellularLocation>
        <location evidence="1">Cell membrane</location>
        <topology evidence="1">Multi-pass membrane protein</topology>
    </subcellularLocation>
</comment>
<dbReference type="PANTHER" id="PTHR30572:SF18">
    <property type="entry name" value="ABC-TYPE MACROLIDE FAMILY EXPORT SYSTEM PERMEASE COMPONENT 2"/>
    <property type="match status" value="1"/>
</dbReference>
<dbReference type="EMBL" id="CP136051">
    <property type="protein sequence ID" value="WOK08405.1"/>
    <property type="molecule type" value="Genomic_DNA"/>
</dbReference>
<dbReference type="PANTHER" id="PTHR30572">
    <property type="entry name" value="MEMBRANE COMPONENT OF TRANSPORTER-RELATED"/>
    <property type="match status" value="1"/>
</dbReference>
<evidence type="ECO:0000256" key="3">
    <source>
        <dbReference type="ARBA" id="ARBA00022692"/>
    </source>
</evidence>
<feature type="domain" description="ABC3 transporter permease C-terminal" evidence="7">
    <location>
        <begin position="291"/>
        <end position="404"/>
    </location>
</feature>
<feature type="transmembrane region" description="Helical" evidence="6">
    <location>
        <begin position="764"/>
        <end position="784"/>
    </location>
</feature>
<feature type="transmembrane region" description="Helical" evidence="6">
    <location>
        <begin position="333"/>
        <end position="360"/>
    </location>
</feature>
<evidence type="ECO:0000256" key="1">
    <source>
        <dbReference type="ARBA" id="ARBA00004651"/>
    </source>
</evidence>
<evidence type="ECO:0000313" key="9">
    <source>
        <dbReference type="EMBL" id="WOK08405.1"/>
    </source>
</evidence>
<feature type="transmembrane region" description="Helical" evidence="6">
    <location>
        <begin position="21"/>
        <end position="42"/>
    </location>
</feature>
<dbReference type="Proteomes" id="UP001302349">
    <property type="component" value="Chromosome"/>
</dbReference>
<dbReference type="InterPro" id="IPR050250">
    <property type="entry name" value="Macrolide_Exporter_MacB"/>
</dbReference>
<sequence>MFRNYLVIAIRNLVRNRIFSLINVSGLAIGIASFLLIGLYSWQVLHYDSFHKDKERIFRIVETADDPSGQEAYVSFGLSKQLKAGGETGWEVLRMASGTYWIGSDDRRFKEKVFFGDPNFFNMLDIPLSKGQREQVLQLKNGVVIGEALAGKLFGNEDPIGKVIKVNVEREFVVTGVMDNASVNTVFDAEAIVPFSNVNELFYDNAENGWHDTGCTVLVKTTQNEGAPDAAKLRSIFLSSAPKEFVDDSKYFYLQPLTDLYVNASGYQFEEYAGDTIKSISYQRVLIFVGVGIFILVIAVINYFNLTTSIFVSRMKEIGIRRVNGASKAQLSVQFMTEATVTTFIGLALGLAIAQLAKIWFGEIMGEPLTLQMPGGGPVFLMAVVVLGGALSLLNGSYPAFYLSSKASALQRGQFKAAPGENRSFRNLLVVFQMTISLGLLTGLVVMTSQLDYLQQADKGFDQEGVLTIAIDMANAETLGSKAPVFAEQVRKNASIESVSLHQASMGRYIKNLFGVFVPGADKEQSILTTYADENYLKTYKIDLLEGSSFDAFSDSLKLKKVLINEAAAKYLGWKVNEAVGQSFRFHWKGGPEYQVAGVVKDFNLRSMHYAIEPSIFLYPTSTWHREYISIRPAGSMTNKVLEEVEKEWEATMGSFPMEYFFTDDEYRKNYVADERQQRGIFVASLIAIFIGCFGLFGLASYTVGQKSKEIGIRKVLGASVSTILLLLSRSYVVLVVVALVVAAPVSFYLVQQWLEGFAYRITLSWWMFLLPGLTVLVVALFSVSIQSLKASLANPVDSLRTE</sequence>